<keyword evidence="1" id="KW-0802">TPR repeat</keyword>
<evidence type="ECO:0000256" key="1">
    <source>
        <dbReference type="PROSITE-ProRule" id="PRU00339"/>
    </source>
</evidence>
<dbReference type="GO" id="GO:0016757">
    <property type="term" value="F:glycosyltransferase activity"/>
    <property type="evidence" value="ECO:0007669"/>
    <property type="project" value="UniProtKB-KW"/>
</dbReference>
<evidence type="ECO:0000313" key="4">
    <source>
        <dbReference type="Proteomes" id="UP001141183"/>
    </source>
</evidence>
<organism evidence="3 4">
    <name type="scientific">Clostridium tertium</name>
    <dbReference type="NCBI Taxonomy" id="1559"/>
    <lineage>
        <taxon>Bacteria</taxon>
        <taxon>Bacillati</taxon>
        <taxon>Bacillota</taxon>
        <taxon>Clostridia</taxon>
        <taxon>Eubacteriales</taxon>
        <taxon>Clostridiaceae</taxon>
        <taxon>Clostridium</taxon>
    </lineage>
</organism>
<protein>
    <submittedName>
        <fullName evidence="3">Glycosyltransferase</fullName>
        <ecNumber evidence="3">2.4.-.-</ecNumber>
    </submittedName>
</protein>
<dbReference type="InterPro" id="IPR019734">
    <property type="entry name" value="TPR_rpt"/>
</dbReference>
<dbReference type="SUPFAM" id="SSF53448">
    <property type="entry name" value="Nucleotide-diphospho-sugar transferases"/>
    <property type="match status" value="1"/>
</dbReference>
<dbReference type="PROSITE" id="PS50005">
    <property type="entry name" value="TPR"/>
    <property type="match status" value="1"/>
</dbReference>
<dbReference type="EC" id="2.4.-.-" evidence="3"/>
<dbReference type="InterPro" id="IPR001173">
    <property type="entry name" value="Glyco_trans_2-like"/>
</dbReference>
<keyword evidence="3" id="KW-0328">Glycosyltransferase</keyword>
<dbReference type="InterPro" id="IPR011990">
    <property type="entry name" value="TPR-like_helical_dom_sf"/>
</dbReference>
<sequence length="333" mass="39598">MDTLSVCIIARNEEANLTRCLKSIKSIADEIILIDTGSTDNTINIAQEFNAKIIKFPWNDNFSSARNKALEIASKDWILYIDCDESLDNSQVSELKDMLNDSLYLGFRLKLINIIDNKPYKGEYLLRIIRNNSGFYFSGKLNEKLNNSLYNDSYLNKIFNLEFLLYNFGYDYSKKQLVDRCNRNLSIYLSYDDEEKNYLYYYNIANEYFLLNKYNIAINNYIKAIELNDNYYINSYISFLIVKTYYKAKKYKNVILNGESYLFKNDAFREIYLLISLCYKKLNNLEKSRENLKLYLELYNENFPYCFSLDYINFKNFIPEMLGFNLENLKKLN</sequence>
<accession>A0A9X3XN39</accession>
<reference evidence="3" key="1">
    <citation type="submission" date="2022-05" db="EMBL/GenBank/DDBJ databases">
        <title>Draft genome sequence of Clostridium tertium strain CP3 isolated from Peru.</title>
        <authorList>
            <person name="Hurtado R."/>
            <person name="Lima L."/>
            <person name="Sousa T."/>
            <person name="Jaiswal A.K."/>
            <person name="Tiwari S."/>
            <person name="Maturrano L."/>
            <person name="Brenig B."/>
            <person name="Azevedo V."/>
        </authorList>
    </citation>
    <scope>NUCLEOTIDE SEQUENCE</scope>
    <source>
        <strain evidence="3">CP3</strain>
    </source>
</reference>
<dbReference type="SUPFAM" id="SSF48452">
    <property type="entry name" value="TPR-like"/>
    <property type="match status" value="1"/>
</dbReference>
<dbReference type="PANTHER" id="PTHR43630:SF2">
    <property type="entry name" value="GLYCOSYLTRANSFERASE"/>
    <property type="match status" value="1"/>
</dbReference>
<keyword evidence="4" id="KW-1185">Reference proteome</keyword>
<dbReference type="InterPro" id="IPR029044">
    <property type="entry name" value="Nucleotide-diphossugar_trans"/>
</dbReference>
<feature type="domain" description="Glycosyltransferase 2-like" evidence="2">
    <location>
        <begin position="5"/>
        <end position="102"/>
    </location>
</feature>
<feature type="repeat" description="TPR" evidence="1">
    <location>
        <begin position="198"/>
        <end position="231"/>
    </location>
</feature>
<evidence type="ECO:0000259" key="2">
    <source>
        <dbReference type="Pfam" id="PF00535"/>
    </source>
</evidence>
<proteinExistence type="predicted"/>
<dbReference type="RefSeq" id="WP_195954382.1">
    <property type="nucleotide sequence ID" value="NZ_JADPEJ010000004.1"/>
</dbReference>
<keyword evidence="3" id="KW-0808">Transferase</keyword>
<dbReference type="SMART" id="SM00028">
    <property type="entry name" value="TPR"/>
    <property type="match status" value="2"/>
</dbReference>
<dbReference type="EMBL" id="JAMRYU010000023">
    <property type="protein sequence ID" value="MDC4242023.1"/>
    <property type="molecule type" value="Genomic_DNA"/>
</dbReference>
<dbReference type="Proteomes" id="UP001141183">
    <property type="component" value="Unassembled WGS sequence"/>
</dbReference>
<dbReference type="Pfam" id="PF00535">
    <property type="entry name" value="Glycos_transf_2"/>
    <property type="match status" value="1"/>
</dbReference>
<dbReference type="Gene3D" id="1.25.40.10">
    <property type="entry name" value="Tetratricopeptide repeat domain"/>
    <property type="match status" value="1"/>
</dbReference>
<gene>
    <name evidence="3" type="ORF">NE398_17960</name>
</gene>
<evidence type="ECO:0000313" key="3">
    <source>
        <dbReference type="EMBL" id="MDC4242023.1"/>
    </source>
</evidence>
<name>A0A9X3XN39_9CLOT</name>
<dbReference type="CDD" id="cd02511">
    <property type="entry name" value="Beta4Glucosyltransferase"/>
    <property type="match status" value="1"/>
</dbReference>
<comment type="caution">
    <text evidence="3">The sequence shown here is derived from an EMBL/GenBank/DDBJ whole genome shotgun (WGS) entry which is preliminary data.</text>
</comment>
<dbReference type="PANTHER" id="PTHR43630">
    <property type="entry name" value="POLY-BETA-1,6-N-ACETYL-D-GLUCOSAMINE SYNTHASE"/>
    <property type="match status" value="1"/>
</dbReference>
<dbReference type="Gene3D" id="3.90.550.10">
    <property type="entry name" value="Spore Coat Polysaccharide Biosynthesis Protein SpsA, Chain A"/>
    <property type="match status" value="1"/>
</dbReference>
<dbReference type="AlphaFoldDB" id="A0A9X3XN39"/>